<evidence type="ECO:0000259" key="14">
    <source>
        <dbReference type="PROSITE" id="PS50157"/>
    </source>
</evidence>
<keyword evidence="5" id="KW-0677">Repeat</keyword>
<dbReference type="FunFam" id="3.30.160.60:FF:000933">
    <property type="entry name" value="zinc finger protein 771"/>
    <property type="match status" value="1"/>
</dbReference>
<dbReference type="GO" id="GO:0000978">
    <property type="term" value="F:RNA polymerase II cis-regulatory region sequence-specific DNA binding"/>
    <property type="evidence" value="ECO:0007669"/>
    <property type="project" value="TreeGrafter"/>
</dbReference>
<dbReference type="InterPro" id="IPR001909">
    <property type="entry name" value="KRAB"/>
</dbReference>
<evidence type="ECO:0000259" key="15">
    <source>
        <dbReference type="PROSITE" id="PS50805"/>
    </source>
</evidence>
<dbReference type="FunFam" id="3.30.160.60:FF:000226">
    <property type="entry name" value="Zinc finger protein 236 variant"/>
    <property type="match status" value="1"/>
</dbReference>
<dbReference type="PANTHER" id="PTHR24404">
    <property type="entry name" value="ZINC FINGER PROTEIN"/>
    <property type="match status" value="1"/>
</dbReference>
<evidence type="ECO:0000313" key="16">
    <source>
        <dbReference type="Proteomes" id="UP000515159"/>
    </source>
</evidence>
<dbReference type="InterPro" id="IPR050589">
    <property type="entry name" value="Ikaros_C2H2-ZF"/>
</dbReference>
<keyword evidence="4" id="KW-0479">Metal-binding</keyword>
<dbReference type="FunFam" id="3.30.160.60:FF:000303">
    <property type="entry name" value="Zinc finger protein 41"/>
    <property type="match status" value="1"/>
</dbReference>
<evidence type="ECO:0000256" key="9">
    <source>
        <dbReference type="ARBA" id="ARBA00023125"/>
    </source>
</evidence>
<gene>
    <name evidence="17" type="primary">LOC117368325</name>
</gene>
<dbReference type="GO" id="GO:0006357">
    <property type="term" value="P:regulation of transcription by RNA polymerase II"/>
    <property type="evidence" value="ECO:0007669"/>
    <property type="project" value="TreeGrafter"/>
</dbReference>
<keyword evidence="7" id="KW-0862">Zinc</keyword>
<dbReference type="Pfam" id="PF01352">
    <property type="entry name" value="KRAB"/>
    <property type="match status" value="1"/>
</dbReference>
<sequence>MYTLMFMQEYEQISVTFRDVVASFSEEEWKVLEDWQKELYGNVMKEIHGTLISLGYAIANPSVLFRIKRKDEPNEWDSQNSDGKDGIGVSSVDFLSIKPDILLRIKEEEEEEEEEEDVEAFCWDAQEVEGTDDDANLEEKPSNEQKKGKHLEKCIEKLKLQETLPRKAAENVFQDPDQSRSCRRQRKATLSQRVSSEKQVGLSNESKSSSAVRASLILQETVHSAVKQEMRGEFDDGVDRKHTEAPKIPKAKPYKCDQCEKCYIKSSHLKVHQRSHTGEKPYICGVCGKSFSHRETIVVHQRSHTGERPFQCTECGKSFLKSSHLKVHLRIHNGEKPFSCTMCHRTFNHRGDLNKHHRMHTGERPFECALCGKSFSQKGNLLTHLGTHTEERLFACMQCEKRFKQKSELAKHLKIHSGEKPFTCNVCHKSFNRNQHLLRHQRVHVGKYEIKVEVT</sequence>
<dbReference type="Gene3D" id="6.10.140.140">
    <property type="match status" value="1"/>
</dbReference>
<dbReference type="OrthoDB" id="8117402at2759"/>
<feature type="domain" description="C2H2-type" evidence="14">
    <location>
        <begin position="282"/>
        <end position="309"/>
    </location>
</feature>
<proteinExistence type="inferred from homology"/>
<evidence type="ECO:0000256" key="4">
    <source>
        <dbReference type="ARBA" id="ARBA00022723"/>
    </source>
</evidence>
<evidence type="ECO:0000256" key="5">
    <source>
        <dbReference type="ARBA" id="ARBA00022737"/>
    </source>
</evidence>
<dbReference type="GeneID" id="117368325"/>
<dbReference type="Proteomes" id="UP000515159">
    <property type="component" value="Chromosome 10"/>
</dbReference>
<feature type="domain" description="C2H2-type" evidence="14">
    <location>
        <begin position="422"/>
        <end position="449"/>
    </location>
</feature>
<comment type="function">
    <text evidence="1">May be involved in transcriptional regulation.</text>
</comment>
<dbReference type="SMART" id="SM00355">
    <property type="entry name" value="ZnF_C2H2"/>
    <property type="match status" value="7"/>
</dbReference>
<dbReference type="GO" id="GO:0042802">
    <property type="term" value="F:identical protein binding"/>
    <property type="evidence" value="ECO:0007669"/>
    <property type="project" value="UniProtKB-ARBA"/>
</dbReference>
<dbReference type="Gene3D" id="3.30.160.60">
    <property type="entry name" value="Classic Zinc Finger"/>
    <property type="match status" value="7"/>
</dbReference>
<dbReference type="FunFam" id="3.30.160.60:FF:000771">
    <property type="entry name" value="zinc finger protein 648"/>
    <property type="match status" value="1"/>
</dbReference>
<keyword evidence="11" id="KW-0539">Nucleus</keyword>
<evidence type="ECO:0000256" key="2">
    <source>
        <dbReference type="ARBA" id="ARBA00004123"/>
    </source>
</evidence>
<dbReference type="KEGG" id="gsh:117368325"/>
<feature type="domain" description="C2H2-type" evidence="14">
    <location>
        <begin position="394"/>
        <end position="421"/>
    </location>
</feature>
<dbReference type="PANTHER" id="PTHR24404:SF114">
    <property type="entry name" value="KLUMPFUSS, ISOFORM B-RELATED"/>
    <property type="match status" value="1"/>
</dbReference>
<evidence type="ECO:0000256" key="6">
    <source>
        <dbReference type="ARBA" id="ARBA00022771"/>
    </source>
</evidence>
<evidence type="ECO:0000256" key="10">
    <source>
        <dbReference type="ARBA" id="ARBA00023163"/>
    </source>
</evidence>
<dbReference type="SMART" id="SM00349">
    <property type="entry name" value="KRAB"/>
    <property type="match status" value="1"/>
</dbReference>
<dbReference type="FunFam" id="3.30.160.60:FF:001158">
    <property type="entry name" value="zinc finger protein 22"/>
    <property type="match status" value="1"/>
</dbReference>
<protein>
    <submittedName>
        <fullName evidence="17">Zinc finger protein 501-like</fullName>
    </submittedName>
</protein>
<feature type="domain" description="C2H2-type" evidence="14">
    <location>
        <begin position="254"/>
        <end position="281"/>
    </location>
</feature>
<organism evidence="16 17">
    <name type="scientific">Geotrypetes seraphini</name>
    <name type="common">Gaboon caecilian</name>
    <name type="synonym">Caecilia seraphini</name>
    <dbReference type="NCBI Taxonomy" id="260995"/>
    <lineage>
        <taxon>Eukaryota</taxon>
        <taxon>Metazoa</taxon>
        <taxon>Chordata</taxon>
        <taxon>Craniata</taxon>
        <taxon>Vertebrata</taxon>
        <taxon>Euteleostomi</taxon>
        <taxon>Amphibia</taxon>
        <taxon>Gymnophiona</taxon>
        <taxon>Geotrypetes</taxon>
    </lineage>
</organism>
<feature type="domain" description="C2H2-type" evidence="14">
    <location>
        <begin position="310"/>
        <end position="337"/>
    </location>
</feature>
<evidence type="ECO:0000256" key="1">
    <source>
        <dbReference type="ARBA" id="ARBA00003767"/>
    </source>
</evidence>
<dbReference type="PROSITE" id="PS00028">
    <property type="entry name" value="ZINC_FINGER_C2H2_1"/>
    <property type="match status" value="7"/>
</dbReference>
<reference evidence="17" key="1">
    <citation type="submission" date="2025-08" db="UniProtKB">
        <authorList>
            <consortium name="RefSeq"/>
        </authorList>
    </citation>
    <scope>IDENTIFICATION</scope>
</reference>
<evidence type="ECO:0000256" key="7">
    <source>
        <dbReference type="ARBA" id="ARBA00022833"/>
    </source>
</evidence>
<dbReference type="AlphaFoldDB" id="A0A6P8SSL6"/>
<keyword evidence="16" id="KW-1185">Reference proteome</keyword>
<dbReference type="FunFam" id="3.30.160.60:FF:000097">
    <property type="entry name" value="Zinc finger protein"/>
    <property type="match status" value="1"/>
</dbReference>
<dbReference type="CDD" id="cd07765">
    <property type="entry name" value="KRAB_A-box"/>
    <property type="match status" value="1"/>
</dbReference>
<dbReference type="SUPFAM" id="SSF57667">
    <property type="entry name" value="beta-beta-alpha zinc fingers"/>
    <property type="match status" value="4"/>
</dbReference>
<dbReference type="InterPro" id="IPR036051">
    <property type="entry name" value="KRAB_dom_sf"/>
</dbReference>
<feature type="domain" description="C2H2-type" evidence="14">
    <location>
        <begin position="338"/>
        <end position="365"/>
    </location>
</feature>
<feature type="domain" description="KRAB" evidence="15">
    <location>
        <begin position="15"/>
        <end position="86"/>
    </location>
</feature>
<dbReference type="SUPFAM" id="SSF109640">
    <property type="entry name" value="KRAB domain (Kruppel-associated box)"/>
    <property type="match status" value="1"/>
</dbReference>
<dbReference type="RefSeq" id="XP_033817766.1">
    <property type="nucleotide sequence ID" value="XM_033961875.1"/>
</dbReference>
<feature type="domain" description="C2H2-type" evidence="14">
    <location>
        <begin position="366"/>
        <end position="393"/>
    </location>
</feature>
<dbReference type="GO" id="GO:0005634">
    <property type="term" value="C:nucleus"/>
    <property type="evidence" value="ECO:0007669"/>
    <property type="project" value="UniProtKB-SubCell"/>
</dbReference>
<evidence type="ECO:0000256" key="3">
    <source>
        <dbReference type="ARBA" id="ARBA00006991"/>
    </source>
</evidence>
<dbReference type="GO" id="GO:0008270">
    <property type="term" value="F:zinc ion binding"/>
    <property type="evidence" value="ECO:0007669"/>
    <property type="project" value="UniProtKB-KW"/>
</dbReference>
<dbReference type="InterPro" id="IPR013087">
    <property type="entry name" value="Znf_C2H2_type"/>
</dbReference>
<keyword evidence="9" id="KW-0238">DNA-binding</keyword>
<dbReference type="Pfam" id="PF00096">
    <property type="entry name" value="zf-C2H2"/>
    <property type="match status" value="7"/>
</dbReference>
<dbReference type="FunFam" id="3.30.160.60:FF:000508">
    <property type="entry name" value="Myeloid zinc finger 1"/>
    <property type="match status" value="1"/>
</dbReference>
<evidence type="ECO:0000256" key="12">
    <source>
        <dbReference type="PROSITE-ProRule" id="PRU00042"/>
    </source>
</evidence>
<keyword evidence="10" id="KW-0804">Transcription</keyword>
<dbReference type="FunCoup" id="A0A6P8SSL6">
    <property type="interactions" value="369"/>
</dbReference>
<evidence type="ECO:0000256" key="13">
    <source>
        <dbReference type="SAM" id="MobiDB-lite"/>
    </source>
</evidence>
<comment type="similarity">
    <text evidence="3">Belongs to the krueppel C2H2-type zinc-finger protein family.</text>
</comment>
<evidence type="ECO:0000256" key="11">
    <source>
        <dbReference type="ARBA" id="ARBA00023242"/>
    </source>
</evidence>
<dbReference type="GO" id="GO:0003700">
    <property type="term" value="F:DNA-binding transcription factor activity"/>
    <property type="evidence" value="ECO:0007669"/>
    <property type="project" value="TreeGrafter"/>
</dbReference>
<feature type="compositionally biased region" description="Polar residues" evidence="13">
    <location>
        <begin position="188"/>
        <end position="206"/>
    </location>
</feature>
<evidence type="ECO:0000313" key="17">
    <source>
        <dbReference type="RefSeq" id="XP_033817766.1"/>
    </source>
</evidence>
<keyword evidence="6 12" id="KW-0863">Zinc-finger</keyword>
<keyword evidence="8" id="KW-0805">Transcription regulation</keyword>
<comment type="subcellular location">
    <subcellularLocation>
        <location evidence="2">Nucleus</location>
    </subcellularLocation>
</comment>
<evidence type="ECO:0000256" key="8">
    <source>
        <dbReference type="ARBA" id="ARBA00023015"/>
    </source>
</evidence>
<feature type="region of interest" description="Disordered" evidence="13">
    <location>
        <begin position="168"/>
        <end position="206"/>
    </location>
</feature>
<dbReference type="PROSITE" id="PS50157">
    <property type="entry name" value="ZINC_FINGER_C2H2_2"/>
    <property type="match status" value="7"/>
</dbReference>
<accession>A0A6P8SSL6</accession>
<feature type="compositionally biased region" description="Basic and acidic residues" evidence="13">
    <location>
        <begin position="137"/>
        <end position="150"/>
    </location>
</feature>
<feature type="region of interest" description="Disordered" evidence="13">
    <location>
        <begin position="129"/>
        <end position="150"/>
    </location>
</feature>
<dbReference type="InParanoid" id="A0A6P8SSL6"/>
<dbReference type="PROSITE" id="PS50805">
    <property type="entry name" value="KRAB"/>
    <property type="match status" value="1"/>
</dbReference>
<name>A0A6P8SSL6_GEOSA</name>
<dbReference type="InterPro" id="IPR036236">
    <property type="entry name" value="Znf_C2H2_sf"/>
</dbReference>